<organism evidence="2 3">
    <name type="scientific">Phytophthora infestans</name>
    <name type="common">Potato late blight agent</name>
    <name type="synonym">Botrytis infestans</name>
    <dbReference type="NCBI Taxonomy" id="4787"/>
    <lineage>
        <taxon>Eukaryota</taxon>
        <taxon>Sar</taxon>
        <taxon>Stramenopiles</taxon>
        <taxon>Oomycota</taxon>
        <taxon>Peronosporomycetes</taxon>
        <taxon>Peronosporales</taxon>
        <taxon>Peronosporaceae</taxon>
        <taxon>Phytophthora</taxon>
    </lineage>
</organism>
<dbReference type="PROSITE" id="PS50994">
    <property type="entry name" value="INTEGRASE"/>
    <property type="match status" value="1"/>
</dbReference>
<gene>
    <name evidence="2" type="ORF">GN958_ATG22561</name>
</gene>
<dbReference type="SUPFAM" id="SSF53098">
    <property type="entry name" value="Ribonuclease H-like"/>
    <property type="match status" value="1"/>
</dbReference>
<dbReference type="InterPro" id="IPR012337">
    <property type="entry name" value="RNaseH-like_sf"/>
</dbReference>
<dbReference type="AlphaFoldDB" id="A0A8S9TIX0"/>
<comment type="caution">
    <text evidence="2">The sequence shown here is derived from an EMBL/GenBank/DDBJ whole genome shotgun (WGS) entry which is preliminary data.</text>
</comment>
<feature type="domain" description="Integrase catalytic" evidence="1">
    <location>
        <begin position="1"/>
        <end position="147"/>
    </location>
</feature>
<sequence>MGASKGDDKYILVIKDDASKFVWFLAVPDATAEMTYSCLMEWFATFGVCSTWVSDQGTHFKKEVIKSLQHVLGAHHHFTTARCPWANGTVDVVMREALRCFCSLLSEWKMSPKEWPCLTKVVQLVLSHTPAASLGGQAPVTDMTGLPAMSPLDAIVLPTPLQHTTLSALEALRQKAFEDLRVALDEMHRMVSAASSAARSKGLKSHRKAEIVITQYHVGDYVLYADVWAHTRAN</sequence>
<dbReference type="InterPro" id="IPR050951">
    <property type="entry name" value="Retrovirus_Pol_polyprotein"/>
</dbReference>
<dbReference type="PANTHER" id="PTHR37984:SF5">
    <property type="entry name" value="PROTEIN NYNRIN-LIKE"/>
    <property type="match status" value="1"/>
</dbReference>
<dbReference type="InterPro" id="IPR036397">
    <property type="entry name" value="RNaseH_sf"/>
</dbReference>
<accession>A0A8S9TIX0</accession>
<proteinExistence type="predicted"/>
<dbReference type="EMBL" id="JAACNO010003146">
    <property type="protein sequence ID" value="KAF4128260.1"/>
    <property type="molecule type" value="Genomic_DNA"/>
</dbReference>
<dbReference type="GO" id="GO:0015074">
    <property type="term" value="P:DNA integration"/>
    <property type="evidence" value="ECO:0007669"/>
    <property type="project" value="InterPro"/>
</dbReference>
<protein>
    <submittedName>
        <fullName evidence="2">Integrase core domain</fullName>
    </submittedName>
</protein>
<evidence type="ECO:0000259" key="1">
    <source>
        <dbReference type="PROSITE" id="PS50994"/>
    </source>
</evidence>
<dbReference type="PANTHER" id="PTHR37984">
    <property type="entry name" value="PROTEIN CBG26694"/>
    <property type="match status" value="1"/>
</dbReference>
<dbReference type="InterPro" id="IPR001584">
    <property type="entry name" value="Integrase_cat-core"/>
</dbReference>
<reference evidence="2" key="1">
    <citation type="submission" date="2020-03" db="EMBL/GenBank/DDBJ databases">
        <title>Hybrid Assembly of Korean Phytophthora infestans isolates.</title>
        <authorList>
            <person name="Prokchorchik M."/>
            <person name="Lee Y."/>
            <person name="Seo J."/>
            <person name="Cho J.-H."/>
            <person name="Park Y.-E."/>
            <person name="Jang D.-C."/>
            <person name="Im J.-S."/>
            <person name="Choi J.-G."/>
            <person name="Park H.-J."/>
            <person name="Lee G.-B."/>
            <person name="Lee Y.-G."/>
            <person name="Hong S.-Y."/>
            <person name="Cho K."/>
            <person name="Sohn K.H."/>
        </authorList>
    </citation>
    <scope>NUCLEOTIDE SEQUENCE</scope>
    <source>
        <strain evidence="2">KR_2_A2</strain>
    </source>
</reference>
<evidence type="ECO:0000313" key="3">
    <source>
        <dbReference type="Proteomes" id="UP000704712"/>
    </source>
</evidence>
<dbReference type="Gene3D" id="3.30.420.10">
    <property type="entry name" value="Ribonuclease H-like superfamily/Ribonuclease H"/>
    <property type="match status" value="1"/>
</dbReference>
<dbReference type="GO" id="GO:0003676">
    <property type="term" value="F:nucleic acid binding"/>
    <property type="evidence" value="ECO:0007669"/>
    <property type="project" value="InterPro"/>
</dbReference>
<dbReference type="Pfam" id="PF00665">
    <property type="entry name" value="rve"/>
    <property type="match status" value="1"/>
</dbReference>
<name>A0A8S9TIX0_PHYIN</name>
<dbReference type="Proteomes" id="UP000704712">
    <property type="component" value="Unassembled WGS sequence"/>
</dbReference>
<evidence type="ECO:0000313" key="2">
    <source>
        <dbReference type="EMBL" id="KAF4128260.1"/>
    </source>
</evidence>